<comment type="subunit">
    <text evidence="5">Homodimer.</text>
</comment>
<dbReference type="Gene3D" id="3.20.20.70">
    <property type="entry name" value="Aldolase class I"/>
    <property type="match status" value="1"/>
</dbReference>
<reference evidence="6 7" key="1">
    <citation type="submission" date="2021-01" db="EMBL/GenBank/DDBJ databases">
        <title>Genomic Encyclopedia of Type Strains, Phase IV (KMG-IV): sequencing the most valuable type-strain genomes for metagenomic binning, comparative biology and taxonomic classification.</title>
        <authorList>
            <person name="Goeker M."/>
        </authorList>
    </citation>
    <scope>NUCLEOTIDE SEQUENCE [LARGE SCALE GENOMIC DNA]</scope>
    <source>
        <strain evidence="6 7">DSM 25540</strain>
    </source>
</reference>
<dbReference type="PROSITE" id="PS01028">
    <property type="entry name" value="DEHYDROQUINASE_I"/>
    <property type="match status" value="1"/>
</dbReference>
<dbReference type="NCBIfam" id="TIGR01093">
    <property type="entry name" value="aroD"/>
    <property type="match status" value="1"/>
</dbReference>
<evidence type="ECO:0000256" key="3">
    <source>
        <dbReference type="ARBA" id="ARBA00023239"/>
    </source>
</evidence>
<comment type="caution">
    <text evidence="6">The sequence shown here is derived from an EMBL/GenBank/DDBJ whole genome shotgun (WGS) entry which is preliminary data.</text>
</comment>
<feature type="binding site" evidence="5">
    <location>
        <position position="238"/>
    </location>
    <ligand>
        <name>3-dehydroquinate</name>
        <dbReference type="ChEBI" id="CHEBI:32364"/>
    </ligand>
</feature>
<dbReference type="RefSeq" id="WP_204695593.1">
    <property type="nucleotide sequence ID" value="NZ_JAFBEC010000001.1"/>
</dbReference>
<comment type="function">
    <text evidence="5">Involved in the third step of the chorismate pathway, which leads to the biosynthesis of aromatic amino acids. Catalyzes the cis-dehydration of 3-dehydroquinate (DHQ) and introduces the first double bond of the aromatic ring to yield 3-dehydroshikimate.</text>
</comment>
<evidence type="ECO:0000313" key="7">
    <source>
        <dbReference type="Proteomes" id="UP000741863"/>
    </source>
</evidence>
<protein>
    <recommendedName>
        <fullName evidence="5">3-dehydroquinate dehydratase</fullName>
        <shortName evidence="5">3-dehydroquinase</shortName>
        <ecNumber evidence="5">4.2.1.10</ecNumber>
    </recommendedName>
    <alternativeName>
        <fullName evidence="5">Type I DHQase</fullName>
    </alternativeName>
    <alternativeName>
        <fullName evidence="5">Type I dehydroquinase</fullName>
        <shortName evidence="5">DHQ1</shortName>
    </alternativeName>
</protein>
<comment type="pathway">
    <text evidence="5">Metabolic intermediate biosynthesis; chorismate biosynthesis; chorismate from D-erythrose 4-phosphate and phosphoenolpyruvate: step 3/7.</text>
</comment>
<dbReference type="Proteomes" id="UP000741863">
    <property type="component" value="Unassembled WGS sequence"/>
</dbReference>
<dbReference type="SUPFAM" id="SSF51569">
    <property type="entry name" value="Aldolase"/>
    <property type="match status" value="1"/>
</dbReference>
<dbReference type="Pfam" id="PF01487">
    <property type="entry name" value="DHquinase_I"/>
    <property type="match status" value="1"/>
</dbReference>
<feature type="active site" description="Proton donor/acceptor" evidence="5">
    <location>
        <position position="146"/>
    </location>
</feature>
<gene>
    <name evidence="5" type="primary">aroD</name>
    <name evidence="6" type="ORF">JOD17_000574</name>
</gene>
<evidence type="ECO:0000256" key="1">
    <source>
        <dbReference type="ARBA" id="ARBA00001864"/>
    </source>
</evidence>
<sequence>MKNLGQLTAIEKDEQRRPLIVTPLVGKDRHQLMTQLDEIVKKKPDVIEWRIDYVTDLHDTEGVLRLTEEIYERSANIPLLFTRRSSREGGENITLTEQEVFDLYEAVVQTGLIWAIDVELSSEQAEIDRVVEFGKVYGVQVLMSYHNFERTPSKQDIVQKLTEAKEQGAHIGKVAVMPTSVEDVLTLMQATQEAAAGLPIPIVTMSMGRLGALSRMMGGACGSAMTFAVGSESSAPGQIPMEELQTVLDVVERVMEE</sequence>
<feature type="binding site" evidence="5">
    <location>
        <position position="215"/>
    </location>
    <ligand>
        <name>3-dehydroquinate</name>
        <dbReference type="ChEBI" id="CHEBI:32364"/>
    </ligand>
</feature>
<dbReference type="HAMAP" id="MF_00214">
    <property type="entry name" value="AroD"/>
    <property type="match status" value="1"/>
</dbReference>
<dbReference type="InterPro" id="IPR001381">
    <property type="entry name" value="DHquinase_I"/>
</dbReference>
<feature type="binding site" evidence="5">
    <location>
        <position position="84"/>
    </location>
    <ligand>
        <name>3-dehydroquinate</name>
        <dbReference type="ChEBI" id="CHEBI:32364"/>
    </ligand>
</feature>
<dbReference type="CDD" id="cd00502">
    <property type="entry name" value="DHQase_I"/>
    <property type="match status" value="1"/>
</dbReference>
<keyword evidence="4 5" id="KW-0704">Schiff base</keyword>
<feature type="binding site" evidence="5">
    <location>
        <position position="234"/>
    </location>
    <ligand>
        <name>3-dehydroquinate</name>
        <dbReference type="ChEBI" id="CHEBI:32364"/>
    </ligand>
</feature>
<evidence type="ECO:0000256" key="2">
    <source>
        <dbReference type="ARBA" id="ARBA00023141"/>
    </source>
</evidence>
<dbReference type="InterPro" id="IPR013785">
    <property type="entry name" value="Aldolase_TIM"/>
</dbReference>
<feature type="active site" description="Schiff-base intermediate with substrate" evidence="5">
    <location>
        <position position="173"/>
    </location>
</feature>
<keyword evidence="7" id="KW-1185">Reference proteome</keyword>
<keyword evidence="5" id="KW-0028">Amino-acid biosynthesis</keyword>
<evidence type="ECO:0000256" key="4">
    <source>
        <dbReference type="ARBA" id="ARBA00023270"/>
    </source>
</evidence>
<accession>A0ABS2P9G4</accession>
<evidence type="ECO:0000256" key="5">
    <source>
        <dbReference type="HAMAP-Rule" id="MF_00214"/>
    </source>
</evidence>
<proteinExistence type="inferred from homology"/>
<keyword evidence="2 5" id="KW-0057">Aromatic amino acid biosynthesis</keyword>
<comment type="caution">
    <text evidence="5">Lacks conserved residue(s) required for the propagation of feature annotation.</text>
</comment>
<dbReference type="GO" id="GO:0003855">
    <property type="term" value="F:3-dehydroquinate dehydratase activity"/>
    <property type="evidence" value="ECO:0007669"/>
    <property type="project" value="UniProtKB-EC"/>
</dbReference>
<dbReference type="PANTHER" id="PTHR43699">
    <property type="entry name" value="3-DEHYDROQUINATE DEHYDRATASE"/>
    <property type="match status" value="1"/>
</dbReference>
<feature type="binding site" evidence="5">
    <location>
        <begin position="48"/>
        <end position="50"/>
    </location>
    <ligand>
        <name>3-dehydroquinate</name>
        <dbReference type="ChEBI" id="CHEBI:32364"/>
    </ligand>
</feature>
<dbReference type="InterPro" id="IPR018508">
    <property type="entry name" value="3-dehydroquinate_DH_AS"/>
</dbReference>
<keyword evidence="3 5" id="KW-0456">Lyase</keyword>
<dbReference type="PANTHER" id="PTHR43699:SF1">
    <property type="entry name" value="3-DEHYDROQUINATE DEHYDRATASE"/>
    <property type="match status" value="1"/>
</dbReference>
<dbReference type="InterPro" id="IPR050146">
    <property type="entry name" value="Type-I_3-dehydroquinase"/>
</dbReference>
<organism evidence="6 7">
    <name type="scientific">Geomicrobium sediminis</name>
    <dbReference type="NCBI Taxonomy" id="1347788"/>
    <lineage>
        <taxon>Bacteria</taxon>
        <taxon>Bacillati</taxon>
        <taxon>Bacillota</taxon>
        <taxon>Bacilli</taxon>
        <taxon>Bacillales</taxon>
        <taxon>Geomicrobium</taxon>
    </lineage>
</organism>
<dbReference type="EC" id="4.2.1.10" evidence="5"/>
<evidence type="ECO:0000313" key="6">
    <source>
        <dbReference type="EMBL" id="MBM7631483.1"/>
    </source>
</evidence>
<comment type="similarity">
    <text evidence="5">Belongs to the type-I 3-dehydroquinase family.</text>
</comment>
<name>A0ABS2P9G4_9BACL</name>
<comment type="catalytic activity">
    <reaction evidence="1 5">
        <text>3-dehydroquinate = 3-dehydroshikimate + H2O</text>
        <dbReference type="Rhea" id="RHEA:21096"/>
        <dbReference type="ChEBI" id="CHEBI:15377"/>
        <dbReference type="ChEBI" id="CHEBI:16630"/>
        <dbReference type="ChEBI" id="CHEBI:32364"/>
        <dbReference type="EC" id="4.2.1.10"/>
    </reaction>
</comment>
<dbReference type="EMBL" id="JAFBEC010000001">
    <property type="protein sequence ID" value="MBM7631483.1"/>
    <property type="molecule type" value="Genomic_DNA"/>
</dbReference>